<dbReference type="Pfam" id="PF00589">
    <property type="entry name" value="Phage_integrase"/>
    <property type="match status" value="1"/>
</dbReference>
<dbReference type="SUPFAM" id="SSF56349">
    <property type="entry name" value="DNA breaking-rejoining enzymes"/>
    <property type="match status" value="1"/>
</dbReference>
<organism evidence="3">
    <name type="scientific">marine sediment metagenome</name>
    <dbReference type="NCBI Taxonomy" id="412755"/>
    <lineage>
        <taxon>unclassified sequences</taxon>
        <taxon>metagenomes</taxon>
        <taxon>ecological metagenomes</taxon>
    </lineage>
</organism>
<protein>
    <recommendedName>
        <fullName evidence="2">Tyr recombinase domain-containing protein</fullName>
    </recommendedName>
</protein>
<dbReference type="EMBL" id="LAZR01061898">
    <property type="protein sequence ID" value="KKK62643.1"/>
    <property type="molecule type" value="Genomic_DNA"/>
</dbReference>
<dbReference type="AlphaFoldDB" id="A0A0F8X150"/>
<dbReference type="InterPro" id="IPR011010">
    <property type="entry name" value="DNA_brk_join_enz"/>
</dbReference>
<feature type="domain" description="Tyr recombinase" evidence="2">
    <location>
        <begin position="1"/>
        <end position="43"/>
    </location>
</feature>
<evidence type="ECO:0000313" key="3">
    <source>
        <dbReference type="EMBL" id="KKK62643.1"/>
    </source>
</evidence>
<dbReference type="GO" id="GO:0006310">
    <property type="term" value="P:DNA recombination"/>
    <property type="evidence" value="ECO:0007669"/>
    <property type="project" value="UniProtKB-KW"/>
</dbReference>
<sequence>MGAQLRKAGADIRDIQQVLRHADISTTQIYTEMTQEELRKHLPKRFANHRQGKLDFRQRKLV</sequence>
<dbReference type="PROSITE" id="PS51898">
    <property type="entry name" value="TYR_RECOMBINASE"/>
    <property type="match status" value="1"/>
</dbReference>
<evidence type="ECO:0000256" key="1">
    <source>
        <dbReference type="ARBA" id="ARBA00023172"/>
    </source>
</evidence>
<dbReference type="Gene3D" id="1.10.443.10">
    <property type="entry name" value="Intergrase catalytic core"/>
    <property type="match status" value="1"/>
</dbReference>
<comment type="caution">
    <text evidence="3">The sequence shown here is derived from an EMBL/GenBank/DDBJ whole genome shotgun (WGS) entry which is preliminary data.</text>
</comment>
<reference evidence="3" key="1">
    <citation type="journal article" date="2015" name="Nature">
        <title>Complex archaea that bridge the gap between prokaryotes and eukaryotes.</title>
        <authorList>
            <person name="Spang A."/>
            <person name="Saw J.H."/>
            <person name="Jorgensen S.L."/>
            <person name="Zaremba-Niedzwiedzka K."/>
            <person name="Martijn J."/>
            <person name="Lind A.E."/>
            <person name="van Eijk R."/>
            <person name="Schleper C."/>
            <person name="Guy L."/>
            <person name="Ettema T.J."/>
        </authorList>
    </citation>
    <scope>NUCLEOTIDE SEQUENCE</scope>
</reference>
<dbReference type="GO" id="GO:0015074">
    <property type="term" value="P:DNA integration"/>
    <property type="evidence" value="ECO:0007669"/>
    <property type="project" value="InterPro"/>
</dbReference>
<proteinExistence type="predicted"/>
<dbReference type="GO" id="GO:0003677">
    <property type="term" value="F:DNA binding"/>
    <property type="evidence" value="ECO:0007669"/>
    <property type="project" value="InterPro"/>
</dbReference>
<dbReference type="InterPro" id="IPR002104">
    <property type="entry name" value="Integrase_catalytic"/>
</dbReference>
<gene>
    <name evidence="3" type="ORF">LCGC14_3002280</name>
</gene>
<dbReference type="InterPro" id="IPR013762">
    <property type="entry name" value="Integrase-like_cat_sf"/>
</dbReference>
<keyword evidence="1" id="KW-0233">DNA recombination</keyword>
<name>A0A0F8X150_9ZZZZ</name>
<evidence type="ECO:0000259" key="2">
    <source>
        <dbReference type="PROSITE" id="PS51898"/>
    </source>
</evidence>
<accession>A0A0F8X150</accession>